<sequence length="165" mass="17768">MNLTLLLLLAGTCPLLGLAAPHAGAAQPRTSAIAGKYPVALKLDLPPAQLREHTSWVEGVHARNLRKRQSSGESAAGVERTFSFDGFRGYSGSFDKVTLEDIKRSKDGAGQLASQRTTVTLVDVKAFWGANGELSTSIACVEWAVNDILKNRRANSSVINHVLWI</sequence>
<feature type="chain" id="PRO_5047093477" description="Inhibitor I9 domain-containing protein" evidence="1">
    <location>
        <begin position="20"/>
        <end position="165"/>
    </location>
</feature>
<accession>A0ABR4DTZ3</accession>
<evidence type="ECO:0000256" key="1">
    <source>
        <dbReference type="SAM" id="SignalP"/>
    </source>
</evidence>
<name>A0ABR4DTZ3_9PEZI</name>
<reference evidence="3 4" key="1">
    <citation type="submission" date="2024-03" db="EMBL/GenBank/DDBJ databases">
        <title>A high-quality draft genome sequence of Diaporthe vaccinii, a causative agent of upright dieback and viscid rot disease in cranberry plants.</title>
        <authorList>
            <person name="Sarrasin M."/>
            <person name="Lang B.F."/>
            <person name="Burger G."/>
        </authorList>
    </citation>
    <scope>NUCLEOTIDE SEQUENCE [LARGE SCALE GENOMIC DNA]</scope>
    <source>
        <strain evidence="3 4">IS7</strain>
    </source>
</reference>
<evidence type="ECO:0000313" key="3">
    <source>
        <dbReference type="EMBL" id="KAL2273834.1"/>
    </source>
</evidence>
<dbReference type="SUPFAM" id="SSF54897">
    <property type="entry name" value="Protease propeptides/inhibitors"/>
    <property type="match status" value="1"/>
</dbReference>
<dbReference type="EMBL" id="JBAWTH010000171">
    <property type="protein sequence ID" value="KAL2273834.1"/>
    <property type="molecule type" value="Genomic_DNA"/>
</dbReference>
<dbReference type="InterPro" id="IPR010259">
    <property type="entry name" value="S8pro/Inhibitor_I9"/>
</dbReference>
<organism evidence="3 4">
    <name type="scientific">Diaporthe vaccinii</name>
    <dbReference type="NCBI Taxonomy" id="105482"/>
    <lineage>
        <taxon>Eukaryota</taxon>
        <taxon>Fungi</taxon>
        <taxon>Dikarya</taxon>
        <taxon>Ascomycota</taxon>
        <taxon>Pezizomycotina</taxon>
        <taxon>Sordariomycetes</taxon>
        <taxon>Sordariomycetidae</taxon>
        <taxon>Diaporthales</taxon>
        <taxon>Diaporthaceae</taxon>
        <taxon>Diaporthe</taxon>
        <taxon>Diaporthe eres species complex</taxon>
    </lineage>
</organism>
<gene>
    <name evidence="3" type="ORF">FJTKL_04022</name>
</gene>
<evidence type="ECO:0000313" key="4">
    <source>
        <dbReference type="Proteomes" id="UP001600888"/>
    </source>
</evidence>
<proteinExistence type="predicted"/>
<keyword evidence="1" id="KW-0732">Signal</keyword>
<dbReference type="Pfam" id="PF05922">
    <property type="entry name" value="Inhibitor_I9"/>
    <property type="match status" value="1"/>
</dbReference>
<protein>
    <recommendedName>
        <fullName evidence="2">Inhibitor I9 domain-containing protein</fullName>
    </recommendedName>
</protein>
<evidence type="ECO:0000259" key="2">
    <source>
        <dbReference type="Pfam" id="PF05922"/>
    </source>
</evidence>
<feature type="signal peptide" evidence="1">
    <location>
        <begin position="1"/>
        <end position="19"/>
    </location>
</feature>
<dbReference type="Proteomes" id="UP001600888">
    <property type="component" value="Unassembled WGS sequence"/>
</dbReference>
<feature type="domain" description="Inhibitor I9" evidence="2">
    <location>
        <begin position="39"/>
        <end position="107"/>
    </location>
</feature>
<keyword evidence="4" id="KW-1185">Reference proteome</keyword>
<comment type="caution">
    <text evidence="3">The sequence shown here is derived from an EMBL/GenBank/DDBJ whole genome shotgun (WGS) entry which is preliminary data.</text>
</comment>